<dbReference type="PROSITE" id="PS50297">
    <property type="entry name" value="ANK_REP_REGION"/>
    <property type="match status" value="1"/>
</dbReference>
<dbReference type="PROSITE" id="PS50088">
    <property type="entry name" value="ANK_REPEAT"/>
    <property type="match status" value="1"/>
</dbReference>
<dbReference type="GO" id="GO:0004067">
    <property type="term" value="F:asparaginase activity"/>
    <property type="evidence" value="ECO:0007669"/>
    <property type="project" value="UniProtKB-UniRule"/>
</dbReference>
<dbReference type="SMART" id="SM00248">
    <property type="entry name" value="ANK"/>
    <property type="match status" value="4"/>
</dbReference>
<feature type="domain" description="Asparaginase/glutaminase C-terminal" evidence="4">
    <location>
        <begin position="249"/>
        <end position="361"/>
    </location>
</feature>
<dbReference type="PROSITE" id="PS51732">
    <property type="entry name" value="ASN_GLN_ASE_3"/>
    <property type="match status" value="1"/>
</dbReference>
<reference evidence="5 6" key="1">
    <citation type="submission" date="2011-07" db="EMBL/GenBank/DDBJ databases">
        <authorList>
            <person name="Coyne R."/>
            <person name="Brami D."/>
            <person name="Johnson J."/>
            <person name="Hostetler J."/>
            <person name="Hannick L."/>
            <person name="Clark T."/>
            <person name="Cassidy-Hanley D."/>
            <person name="Inman J."/>
        </authorList>
    </citation>
    <scope>NUCLEOTIDE SEQUENCE [LARGE SCALE GENOMIC DNA]</scope>
    <source>
        <strain evidence="5 6">G5</strain>
    </source>
</reference>
<dbReference type="InterPro" id="IPR036770">
    <property type="entry name" value="Ankyrin_rpt-contain_sf"/>
</dbReference>
<dbReference type="EMBL" id="GL983569">
    <property type="protein sequence ID" value="EGR32836.1"/>
    <property type="molecule type" value="Genomic_DNA"/>
</dbReference>
<dbReference type="InterPro" id="IPR036152">
    <property type="entry name" value="Asp/glu_Ase-like_sf"/>
</dbReference>
<evidence type="ECO:0000259" key="3">
    <source>
        <dbReference type="Pfam" id="PF00710"/>
    </source>
</evidence>
<dbReference type="SMART" id="SM00870">
    <property type="entry name" value="Asparaginase"/>
    <property type="match status" value="1"/>
</dbReference>
<dbReference type="Proteomes" id="UP000008983">
    <property type="component" value="Unassembled WGS sequence"/>
</dbReference>
<dbReference type="PRINTS" id="PR00139">
    <property type="entry name" value="ASNGLNASE"/>
</dbReference>
<accession>G0QPL8</accession>
<dbReference type="SUPFAM" id="SSF53774">
    <property type="entry name" value="Glutaminase/Asparaginase"/>
    <property type="match status" value="1"/>
</dbReference>
<dbReference type="InterPro" id="IPR037152">
    <property type="entry name" value="L-asparaginase_N_sf"/>
</dbReference>
<evidence type="ECO:0000313" key="6">
    <source>
        <dbReference type="Proteomes" id="UP000008983"/>
    </source>
</evidence>
<keyword evidence="6" id="KW-1185">Reference proteome</keyword>
<gene>
    <name evidence="5" type="ORF">IMG5_069500</name>
</gene>
<protein>
    <recommendedName>
        <fullName evidence="1">asparaginase</fullName>
        <ecNumber evidence="1">3.5.1.1</ecNumber>
    </recommendedName>
</protein>
<dbReference type="InterPro" id="IPR006034">
    <property type="entry name" value="Asparaginase/glutaminase-like"/>
</dbReference>
<dbReference type="Pfam" id="PF17763">
    <property type="entry name" value="Asparaginase_C"/>
    <property type="match status" value="1"/>
</dbReference>
<dbReference type="eggNOG" id="KOG0503">
    <property type="taxonomic scope" value="Eukaryota"/>
</dbReference>
<dbReference type="InterPro" id="IPR027473">
    <property type="entry name" value="L-asparaginase_C"/>
</dbReference>
<dbReference type="InterPro" id="IPR040919">
    <property type="entry name" value="Asparaginase_C"/>
</dbReference>
<dbReference type="Pfam" id="PF00710">
    <property type="entry name" value="Asparaginase"/>
    <property type="match status" value="1"/>
</dbReference>
<dbReference type="Pfam" id="PF12796">
    <property type="entry name" value="Ank_2"/>
    <property type="match status" value="2"/>
</dbReference>
<dbReference type="OMA" id="FEVQKQH"/>
<keyword evidence="2" id="KW-0040">ANK repeat</keyword>
<evidence type="ECO:0000259" key="4">
    <source>
        <dbReference type="Pfam" id="PF17763"/>
    </source>
</evidence>
<dbReference type="PANTHER" id="PTHR11707">
    <property type="entry name" value="L-ASPARAGINASE"/>
    <property type="match status" value="1"/>
</dbReference>
<evidence type="ECO:0000256" key="2">
    <source>
        <dbReference type="PROSITE-ProRule" id="PRU00023"/>
    </source>
</evidence>
<feature type="domain" description="L-asparaginase N-terminal" evidence="3">
    <location>
        <begin position="15"/>
        <end position="227"/>
    </location>
</feature>
<sequence>MKQQIKNNILIEDKRLLIINAGGQISAEDIGQSDNSILLIQNNSIYNMMKSISYFCDLNFTYQNAPEGFLITPQTEYNKRIYYKIIELDDLNINQKYFNYKFIKQLCEVIEKNYNSFDSFIVLHGTDSMCYTASFLSFIIENLSKPIIFTGNMVPLSIMRNDCFNNLLGALSIAGHFSIPEVLIYFHNKLYRANRTKKIDCQKLDCFQSPSYPLLGQVKIGVQINWNYIYKQEITGDFYIEKDFPQNFQIEIVKYHPLFSYESLRKLIDYPNIKGIIFLGYGQSHLPIYDQEFIEIIEKAYQNDISLVVISQSLINQGNAKDLNTYKNLKIAYGSDMTLEAALAKLYYLIVKGYNKEEILEIIHQNIRGEITVDFNNQKFEKSTGNIFREITSTFQNKICTKQQWQGAIKDYIVPIVLCYMVQMGYIHYLQEMKNQNTDFNFTNYDQRAALHLAVREQQIQAVQFLLSENVDVNVVDDFGISPLYQAILTRNKKIIFMLQKHGANLIANYEDINNILFQSALQGDLEIIKILYHTGLKNLNQYKNIDQRNIGHIAASENKIEIIKFLKYTVHFDFCEKDIWDRTPLDDAIYFKNQQIIEMLNNVVG</sequence>
<proteinExistence type="predicted"/>
<evidence type="ECO:0000313" key="5">
    <source>
        <dbReference type="EMBL" id="EGR32836.1"/>
    </source>
</evidence>
<dbReference type="PIRSF" id="PIRSF500176">
    <property type="entry name" value="L_ASNase"/>
    <property type="match status" value="1"/>
</dbReference>
<dbReference type="PANTHER" id="PTHR11707:SF28">
    <property type="entry name" value="60 KDA LYSOPHOSPHOLIPASE"/>
    <property type="match status" value="1"/>
</dbReference>
<dbReference type="InterPro" id="IPR027474">
    <property type="entry name" value="L-asparaginase_N"/>
</dbReference>
<dbReference type="InParanoid" id="G0QPL8"/>
<dbReference type="GeneID" id="14909003"/>
<dbReference type="OrthoDB" id="542841at2759"/>
<dbReference type="RefSeq" id="XP_004036822.1">
    <property type="nucleotide sequence ID" value="XM_004036774.1"/>
</dbReference>
<evidence type="ECO:0000256" key="1">
    <source>
        <dbReference type="ARBA" id="ARBA00012920"/>
    </source>
</evidence>
<name>G0QPL8_ICHMU</name>
<dbReference type="STRING" id="857967.G0QPL8"/>
<dbReference type="Gene3D" id="1.25.40.20">
    <property type="entry name" value="Ankyrin repeat-containing domain"/>
    <property type="match status" value="2"/>
</dbReference>
<dbReference type="AlphaFoldDB" id="G0QPL8"/>
<dbReference type="PIRSF" id="PIRSF001220">
    <property type="entry name" value="L-ASNase_gatD"/>
    <property type="match status" value="1"/>
</dbReference>
<dbReference type="Gene3D" id="3.40.50.1170">
    <property type="entry name" value="L-asparaginase, N-terminal domain"/>
    <property type="match status" value="1"/>
</dbReference>
<dbReference type="EC" id="3.5.1.1" evidence="1"/>
<dbReference type="GO" id="GO:0009066">
    <property type="term" value="P:aspartate family amino acid metabolic process"/>
    <property type="evidence" value="ECO:0007669"/>
    <property type="project" value="UniProtKB-ARBA"/>
</dbReference>
<organism evidence="5 6">
    <name type="scientific">Ichthyophthirius multifiliis</name>
    <name type="common">White spot disease agent</name>
    <name type="synonym">Ich</name>
    <dbReference type="NCBI Taxonomy" id="5932"/>
    <lineage>
        <taxon>Eukaryota</taxon>
        <taxon>Sar</taxon>
        <taxon>Alveolata</taxon>
        <taxon>Ciliophora</taxon>
        <taxon>Intramacronucleata</taxon>
        <taxon>Oligohymenophorea</taxon>
        <taxon>Hymenostomatida</taxon>
        <taxon>Ophryoglenina</taxon>
        <taxon>Ichthyophthirius</taxon>
    </lineage>
</organism>
<dbReference type="Gene3D" id="3.40.50.40">
    <property type="match status" value="1"/>
</dbReference>
<dbReference type="SUPFAM" id="SSF48403">
    <property type="entry name" value="Ankyrin repeat"/>
    <property type="match status" value="1"/>
</dbReference>
<dbReference type="InterPro" id="IPR002110">
    <property type="entry name" value="Ankyrin_rpt"/>
</dbReference>
<feature type="repeat" description="ANK" evidence="2">
    <location>
        <begin position="446"/>
        <end position="478"/>
    </location>
</feature>